<reference evidence="3" key="1">
    <citation type="journal article" date="2019" name="Int. J. Syst. Evol. Microbiol.">
        <title>The Global Catalogue of Microorganisms (GCM) 10K type strain sequencing project: providing services to taxonomists for standard genome sequencing and annotation.</title>
        <authorList>
            <consortium name="The Broad Institute Genomics Platform"/>
            <consortium name="The Broad Institute Genome Sequencing Center for Infectious Disease"/>
            <person name="Wu L."/>
            <person name="Ma J."/>
        </authorList>
    </citation>
    <scope>NUCLEOTIDE SEQUENCE [LARGE SCALE GENOMIC DNA]</scope>
    <source>
        <strain evidence="3">ZS-35-S2</strain>
    </source>
</reference>
<comment type="caution">
    <text evidence="2">The sequence shown here is derived from an EMBL/GenBank/DDBJ whole genome shotgun (WGS) entry which is preliminary data.</text>
</comment>
<feature type="region of interest" description="Disordered" evidence="1">
    <location>
        <begin position="40"/>
        <end position="129"/>
    </location>
</feature>
<dbReference type="Proteomes" id="UP001596203">
    <property type="component" value="Unassembled WGS sequence"/>
</dbReference>
<protein>
    <submittedName>
        <fullName evidence="2">Uncharacterized protein</fullName>
    </submittedName>
</protein>
<gene>
    <name evidence="2" type="ORF">ACFP2T_17180</name>
</gene>
<evidence type="ECO:0000313" key="3">
    <source>
        <dbReference type="Proteomes" id="UP001596203"/>
    </source>
</evidence>
<dbReference type="EMBL" id="JBHSPR010000010">
    <property type="protein sequence ID" value="MFC6017937.1"/>
    <property type="molecule type" value="Genomic_DNA"/>
</dbReference>
<feature type="compositionally biased region" description="Basic and acidic residues" evidence="1">
    <location>
        <begin position="41"/>
        <end position="50"/>
    </location>
</feature>
<proteinExistence type="predicted"/>
<organism evidence="2 3">
    <name type="scientific">Plantactinospora solaniradicis</name>
    <dbReference type="NCBI Taxonomy" id="1723736"/>
    <lineage>
        <taxon>Bacteria</taxon>
        <taxon>Bacillati</taxon>
        <taxon>Actinomycetota</taxon>
        <taxon>Actinomycetes</taxon>
        <taxon>Micromonosporales</taxon>
        <taxon>Micromonosporaceae</taxon>
        <taxon>Plantactinospora</taxon>
    </lineage>
</organism>
<evidence type="ECO:0000313" key="2">
    <source>
        <dbReference type="EMBL" id="MFC6017937.1"/>
    </source>
</evidence>
<sequence>MNSGVITLVVSGPVPGSVRGDAESATALFRELHARTILHVARPDVDEPTRGGESFGGESFGGGESSGGESFGVGDVGDPAGRTGDPAGRTGDPAGRTGDPAGRTGDPAGRTGDPAGPAETAERLSRLGYPGPKGTAGALAELVVTGLFSATTVAALAQVAVAFVQRGAARRIILRDGRRSLTISAPSEETERMVTEWLGVPPTQSGAGSGAD</sequence>
<feature type="compositionally biased region" description="Gly residues" evidence="1">
    <location>
        <begin position="53"/>
        <end position="75"/>
    </location>
</feature>
<keyword evidence="3" id="KW-1185">Reference proteome</keyword>
<dbReference type="RefSeq" id="WP_377422599.1">
    <property type="nucleotide sequence ID" value="NZ_JBHSPR010000010.1"/>
</dbReference>
<accession>A0ABW1K9W1</accession>
<name>A0ABW1K9W1_9ACTN</name>
<evidence type="ECO:0000256" key="1">
    <source>
        <dbReference type="SAM" id="MobiDB-lite"/>
    </source>
</evidence>